<evidence type="ECO:0000313" key="1">
    <source>
        <dbReference type="EMBL" id="KAJ1090633.1"/>
    </source>
</evidence>
<comment type="caution">
    <text evidence="1">The sequence shown here is derived from an EMBL/GenBank/DDBJ whole genome shotgun (WGS) entry which is preliminary data.</text>
</comment>
<reference evidence="1" key="1">
    <citation type="journal article" date="2022" name="bioRxiv">
        <title>Sequencing and chromosome-scale assembly of the giantPleurodeles waltlgenome.</title>
        <authorList>
            <person name="Brown T."/>
            <person name="Elewa A."/>
            <person name="Iarovenko S."/>
            <person name="Subramanian E."/>
            <person name="Araus A.J."/>
            <person name="Petzold A."/>
            <person name="Susuki M."/>
            <person name="Suzuki K.-i.T."/>
            <person name="Hayashi T."/>
            <person name="Toyoda A."/>
            <person name="Oliveira C."/>
            <person name="Osipova E."/>
            <person name="Leigh N.D."/>
            <person name="Simon A."/>
            <person name="Yun M.H."/>
        </authorList>
    </citation>
    <scope>NUCLEOTIDE SEQUENCE</scope>
    <source>
        <strain evidence="1">20211129_DDA</strain>
        <tissue evidence="1">Liver</tissue>
    </source>
</reference>
<name>A0AAV7LMH4_PLEWA</name>
<protein>
    <submittedName>
        <fullName evidence="1">Uncharacterized protein</fullName>
    </submittedName>
</protein>
<gene>
    <name evidence="1" type="ORF">NDU88_003763</name>
</gene>
<sequence>MRRSRRESSRRSIVVTGLATQFPSYYEQPPRASWVTADNGAEIMRAIITSSGDGRAGPRTLQLHTCGAAGHDTYTLRLPEPAPVFHSTRILPRCPHADRCSPYTAAKWNQAFQRSIICVDKQSTRQQRKV</sequence>
<dbReference type="Proteomes" id="UP001066276">
    <property type="component" value="Chromosome 11"/>
</dbReference>
<dbReference type="AlphaFoldDB" id="A0AAV7LMH4"/>
<accession>A0AAV7LMH4</accession>
<evidence type="ECO:0000313" key="2">
    <source>
        <dbReference type="Proteomes" id="UP001066276"/>
    </source>
</evidence>
<keyword evidence="2" id="KW-1185">Reference proteome</keyword>
<proteinExistence type="predicted"/>
<organism evidence="1 2">
    <name type="scientific">Pleurodeles waltl</name>
    <name type="common">Iberian ribbed newt</name>
    <dbReference type="NCBI Taxonomy" id="8319"/>
    <lineage>
        <taxon>Eukaryota</taxon>
        <taxon>Metazoa</taxon>
        <taxon>Chordata</taxon>
        <taxon>Craniata</taxon>
        <taxon>Vertebrata</taxon>
        <taxon>Euteleostomi</taxon>
        <taxon>Amphibia</taxon>
        <taxon>Batrachia</taxon>
        <taxon>Caudata</taxon>
        <taxon>Salamandroidea</taxon>
        <taxon>Salamandridae</taxon>
        <taxon>Pleurodelinae</taxon>
        <taxon>Pleurodeles</taxon>
    </lineage>
</organism>
<dbReference type="EMBL" id="JANPWB010000015">
    <property type="protein sequence ID" value="KAJ1090633.1"/>
    <property type="molecule type" value="Genomic_DNA"/>
</dbReference>